<feature type="domain" description="NmrA-like" evidence="3">
    <location>
        <begin position="18"/>
        <end position="152"/>
    </location>
</feature>
<comment type="caution">
    <text evidence="4">The sequence shown here is derived from an EMBL/GenBank/DDBJ whole genome shotgun (WGS) entry which is preliminary data.</text>
</comment>
<dbReference type="OrthoDB" id="419598at2759"/>
<sequence>MTQEYASQQPQGFRNHVEKVAVVGAGGRIGKFIVEELLKVGKHKVTAITRAESTSTSTVPAGVEVKKVDYADQASLVEALRGQDALVITMGARAPPQPQMRLIDAAAAANVPWVFPNEYGYDHAHPGLFKDIPIGEKHAGFRAHIEKLGKSAWIGVACDFWYEYSLAAGPHFYGFDLPHRAVTLFDDGHTRINTSTMPQCGRGVANLLGLKVLPDDGHDTSPCLSQYRNRFVYISSFRVSQRDMLYSVMRPSLDRYEAGVREFEKVNFLGFAQLMYTRVFYRDGGGDFETSRGLQNGVLGLPEEDLDEYTKIAVRKAQQQI</sequence>
<keyword evidence="1" id="KW-0521">NADP</keyword>
<keyword evidence="5" id="KW-1185">Reference proteome</keyword>
<dbReference type="InterPro" id="IPR051609">
    <property type="entry name" value="NmrA/Isoflavone_reductase-like"/>
</dbReference>
<dbReference type="GO" id="GO:0016491">
    <property type="term" value="F:oxidoreductase activity"/>
    <property type="evidence" value="ECO:0007669"/>
    <property type="project" value="UniProtKB-KW"/>
</dbReference>
<reference evidence="4" key="1">
    <citation type="submission" date="2021-03" db="EMBL/GenBank/DDBJ databases">
        <authorList>
            <person name="Tagirdzhanova G."/>
        </authorList>
    </citation>
    <scope>NUCLEOTIDE SEQUENCE</scope>
</reference>
<dbReference type="InterPro" id="IPR045312">
    <property type="entry name" value="PCBER-like"/>
</dbReference>
<dbReference type="Gene3D" id="3.40.50.720">
    <property type="entry name" value="NAD(P)-binding Rossmann-like Domain"/>
    <property type="match status" value="1"/>
</dbReference>
<dbReference type="InterPro" id="IPR036291">
    <property type="entry name" value="NAD(P)-bd_dom_sf"/>
</dbReference>
<protein>
    <recommendedName>
        <fullName evidence="3">NmrA-like domain-containing protein</fullName>
    </recommendedName>
</protein>
<evidence type="ECO:0000259" key="3">
    <source>
        <dbReference type="Pfam" id="PF05368"/>
    </source>
</evidence>
<evidence type="ECO:0000313" key="5">
    <source>
        <dbReference type="Proteomes" id="UP000664203"/>
    </source>
</evidence>
<evidence type="ECO:0000256" key="1">
    <source>
        <dbReference type="ARBA" id="ARBA00022857"/>
    </source>
</evidence>
<dbReference type="CDD" id="cd05259">
    <property type="entry name" value="PCBER_SDR_a"/>
    <property type="match status" value="1"/>
</dbReference>
<evidence type="ECO:0000313" key="4">
    <source>
        <dbReference type="EMBL" id="CAF9920864.1"/>
    </source>
</evidence>
<dbReference type="Proteomes" id="UP000664203">
    <property type="component" value="Unassembled WGS sequence"/>
</dbReference>
<name>A0A8H3FC47_9LECA</name>
<dbReference type="InterPro" id="IPR008030">
    <property type="entry name" value="NmrA-like"/>
</dbReference>
<dbReference type="AlphaFoldDB" id="A0A8H3FC47"/>
<dbReference type="PANTHER" id="PTHR47706">
    <property type="entry name" value="NMRA-LIKE FAMILY PROTEIN"/>
    <property type="match status" value="1"/>
</dbReference>
<dbReference type="Pfam" id="PF05368">
    <property type="entry name" value="NmrA"/>
    <property type="match status" value="1"/>
</dbReference>
<dbReference type="EMBL" id="CAJPDR010000140">
    <property type="protein sequence ID" value="CAF9920864.1"/>
    <property type="molecule type" value="Genomic_DNA"/>
</dbReference>
<dbReference type="SUPFAM" id="SSF51735">
    <property type="entry name" value="NAD(P)-binding Rossmann-fold domains"/>
    <property type="match status" value="1"/>
</dbReference>
<keyword evidence="2" id="KW-0560">Oxidoreductase</keyword>
<proteinExistence type="predicted"/>
<gene>
    <name evidence="4" type="ORF">ALECFALPRED_001648</name>
</gene>
<accession>A0A8H3FC47</accession>
<organism evidence="4 5">
    <name type="scientific">Alectoria fallacina</name>
    <dbReference type="NCBI Taxonomy" id="1903189"/>
    <lineage>
        <taxon>Eukaryota</taxon>
        <taxon>Fungi</taxon>
        <taxon>Dikarya</taxon>
        <taxon>Ascomycota</taxon>
        <taxon>Pezizomycotina</taxon>
        <taxon>Lecanoromycetes</taxon>
        <taxon>OSLEUM clade</taxon>
        <taxon>Lecanoromycetidae</taxon>
        <taxon>Lecanorales</taxon>
        <taxon>Lecanorineae</taxon>
        <taxon>Parmeliaceae</taxon>
        <taxon>Alectoria</taxon>
    </lineage>
</organism>
<evidence type="ECO:0000256" key="2">
    <source>
        <dbReference type="ARBA" id="ARBA00023002"/>
    </source>
</evidence>
<dbReference type="PANTHER" id="PTHR47706:SF7">
    <property type="entry name" value="CIPA-LIKE, PUTATIVE (AFU_ORTHOLOGUE AFUA_1G01630)-RELATED"/>
    <property type="match status" value="1"/>
</dbReference>